<comment type="subunit">
    <text evidence="9 10">Homodimer. Probably interacts with PlsY.</text>
</comment>
<keyword evidence="7 10" id="KW-1208">Phospholipid metabolism</keyword>
<comment type="pathway">
    <text evidence="10">Lipid metabolism; phospholipid metabolism.</text>
</comment>
<evidence type="ECO:0000313" key="12">
    <source>
        <dbReference type="EMBL" id="MBI2878072.1"/>
    </source>
</evidence>
<keyword evidence="12" id="KW-0012">Acyltransferase</keyword>
<evidence type="ECO:0000256" key="5">
    <source>
        <dbReference type="ARBA" id="ARBA00023098"/>
    </source>
</evidence>
<dbReference type="AlphaFoldDB" id="A0A932CRJ2"/>
<evidence type="ECO:0000313" key="13">
    <source>
        <dbReference type="Proteomes" id="UP000769766"/>
    </source>
</evidence>
<evidence type="ECO:0000256" key="6">
    <source>
        <dbReference type="ARBA" id="ARBA00023209"/>
    </source>
</evidence>
<keyword evidence="2 10" id="KW-0963">Cytoplasm</keyword>
<proteinExistence type="inferred from homology"/>
<dbReference type="HAMAP" id="MF_00019">
    <property type="entry name" value="PlsX"/>
    <property type="match status" value="1"/>
</dbReference>
<evidence type="ECO:0000256" key="9">
    <source>
        <dbReference type="ARBA" id="ARBA00046608"/>
    </source>
</evidence>
<protein>
    <recommendedName>
        <fullName evidence="8 10">Phosphate acyltransferase</fullName>
        <ecNumber evidence="8 10">2.3.1.274</ecNumber>
    </recommendedName>
    <alternativeName>
        <fullName evidence="10">Acyl-ACP phosphotransacylase</fullName>
    </alternativeName>
    <alternativeName>
        <fullName evidence="10">Acyl-[acyl-carrier-protein]--phosphate acyltransferase</fullName>
    </alternativeName>
    <alternativeName>
        <fullName evidence="10">Phosphate-acyl-ACP acyltransferase</fullName>
    </alternativeName>
</protein>
<dbReference type="PIRSF" id="PIRSF002465">
    <property type="entry name" value="Phsphlp_syn_PlsX"/>
    <property type="match status" value="1"/>
</dbReference>
<evidence type="ECO:0000256" key="1">
    <source>
        <dbReference type="ARBA" id="ARBA00001232"/>
    </source>
</evidence>
<dbReference type="Pfam" id="PF02504">
    <property type="entry name" value="FA_synthesis"/>
    <property type="match status" value="1"/>
</dbReference>
<name>A0A932CRJ2_UNCTE</name>
<dbReference type="PANTHER" id="PTHR30100">
    <property type="entry name" value="FATTY ACID/PHOSPHOLIPID SYNTHESIS PROTEIN PLSX"/>
    <property type="match status" value="1"/>
</dbReference>
<dbReference type="GO" id="GO:0008654">
    <property type="term" value="P:phospholipid biosynthetic process"/>
    <property type="evidence" value="ECO:0007669"/>
    <property type="project" value="UniProtKB-KW"/>
</dbReference>
<keyword evidence="6 10" id="KW-0594">Phospholipid biosynthesis</keyword>
<evidence type="ECO:0000256" key="11">
    <source>
        <dbReference type="SAM" id="MobiDB-lite"/>
    </source>
</evidence>
<evidence type="ECO:0000256" key="2">
    <source>
        <dbReference type="ARBA" id="ARBA00022490"/>
    </source>
</evidence>
<reference evidence="12" key="1">
    <citation type="submission" date="2020-07" db="EMBL/GenBank/DDBJ databases">
        <title>Huge and variable diversity of episymbiotic CPR bacteria and DPANN archaea in groundwater ecosystems.</title>
        <authorList>
            <person name="He C.Y."/>
            <person name="Keren R."/>
            <person name="Whittaker M."/>
            <person name="Farag I.F."/>
            <person name="Doudna J."/>
            <person name="Cate J.H.D."/>
            <person name="Banfield J.F."/>
        </authorList>
    </citation>
    <scope>NUCLEOTIDE SEQUENCE</scope>
    <source>
        <strain evidence="12">NC_groundwater_672_Ag_B-0.1um_62_36</strain>
    </source>
</reference>
<comment type="subcellular location">
    <subcellularLocation>
        <location evidence="10">Cytoplasm</location>
    </subcellularLocation>
    <text evidence="10">Associated with the membrane possibly through PlsY.</text>
</comment>
<dbReference type="GO" id="GO:0043811">
    <property type="term" value="F:phosphate:acyl-[acyl carrier protein] acyltransferase activity"/>
    <property type="evidence" value="ECO:0007669"/>
    <property type="project" value="UniProtKB-UniRule"/>
</dbReference>
<evidence type="ECO:0000256" key="3">
    <source>
        <dbReference type="ARBA" id="ARBA00022516"/>
    </source>
</evidence>
<keyword evidence="5 10" id="KW-0443">Lipid metabolism</keyword>
<dbReference type="InterPro" id="IPR012281">
    <property type="entry name" value="Phospholipid_synth_PlsX-like"/>
</dbReference>
<sequence length="363" mass="39129">MTVDGHRPYRIAVDAMGGDHAPRAIVEGAVLAVEEFPLQVILVGQEQAIRPELERFPQALSTIQIQPAADVIEMNETPSQALRRKRNSSVQVALDLVKRGEAQAAVTAGNTGAALAASMLVLRPLKGIDRPAIATFLPTATPKGISILLDAGANVDCRGSQLFQFGLMGSVYAQHALEVESPRVGLLSIGEEDTKGNEASKEAYQLLSKSSLNFIGNIEGKEVFQGKAEVIVCDGFTGNVALKIGESLAEMFEKMLREAFTASWRTKLAYLLVRPHLQAFKKRVDYSEYGGAPLLGVNGICIIGHGRSSAKAIKNAIGLSQRLVEKDLNGCIRAGSELNSELQEAKEPKKRFWRPRKGPTSAS</sequence>
<evidence type="ECO:0000256" key="4">
    <source>
        <dbReference type="ARBA" id="ARBA00022679"/>
    </source>
</evidence>
<dbReference type="GO" id="GO:0006633">
    <property type="term" value="P:fatty acid biosynthetic process"/>
    <property type="evidence" value="ECO:0007669"/>
    <property type="project" value="UniProtKB-UniRule"/>
</dbReference>
<gene>
    <name evidence="10 12" type="primary">plsX</name>
    <name evidence="12" type="ORF">HYY20_14440</name>
</gene>
<evidence type="ECO:0000256" key="7">
    <source>
        <dbReference type="ARBA" id="ARBA00023264"/>
    </source>
</evidence>
<feature type="compositionally biased region" description="Basic residues" evidence="11">
    <location>
        <begin position="348"/>
        <end position="357"/>
    </location>
</feature>
<dbReference type="Proteomes" id="UP000769766">
    <property type="component" value="Unassembled WGS sequence"/>
</dbReference>
<comment type="catalytic activity">
    <reaction evidence="1 10">
        <text>a fatty acyl-[ACP] + phosphate = an acyl phosphate + holo-[ACP]</text>
        <dbReference type="Rhea" id="RHEA:42292"/>
        <dbReference type="Rhea" id="RHEA-COMP:9685"/>
        <dbReference type="Rhea" id="RHEA-COMP:14125"/>
        <dbReference type="ChEBI" id="CHEBI:43474"/>
        <dbReference type="ChEBI" id="CHEBI:59918"/>
        <dbReference type="ChEBI" id="CHEBI:64479"/>
        <dbReference type="ChEBI" id="CHEBI:138651"/>
        <dbReference type="EC" id="2.3.1.274"/>
    </reaction>
</comment>
<organism evidence="12 13">
    <name type="scientific">Tectimicrobiota bacterium</name>
    <dbReference type="NCBI Taxonomy" id="2528274"/>
    <lineage>
        <taxon>Bacteria</taxon>
        <taxon>Pseudomonadati</taxon>
        <taxon>Nitrospinota/Tectimicrobiota group</taxon>
        <taxon>Candidatus Tectimicrobiota</taxon>
    </lineage>
</organism>
<dbReference type="InterPro" id="IPR003664">
    <property type="entry name" value="FA_synthesis"/>
</dbReference>
<dbReference type="SUPFAM" id="SSF53659">
    <property type="entry name" value="Isocitrate/Isopropylmalate dehydrogenase-like"/>
    <property type="match status" value="1"/>
</dbReference>
<comment type="caution">
    <text evidence="12">The sequence shown here is derived from an EMBL/GenBank/DDBJ whole genome shotgun (WGS) entry which is preliminary data.</text>
</comment>
<keyword evidence="4 10" id="KW-0808">Transferase</keyword>
<dbReference type="PANTHER" id="PTHR30100:SF1">
    <property type="entry name" value="PHOSPHATE ACYLTRANSFERASE"/>
    <property type="match status" value="1"/>
</dbReference>
<dbReference type="EMBL" id="JACPRF010000443">
    <property type="protein sequence ID" value="MBI2878072.1"/>
    <property type="molecule type" value="Genomic_DNA"/>
</dbReference>
<evidence type="ECO:0000256" key="10">
    <source>
        <dbReference type="HAMAP-Rule" id="MF_00019"/>
    </source>
</evidence>
<feature type="region of interest" description="Disordered" evidence="11">
    <location>
        <begin position="340"/>
        <end position="363"/>
    </location>
</feature>
<evidence type="ECO:0000256" key="8">
    <source>
        <dbReference type="ARBA" id="ARBA00024069"/>
    </source>
</evidence>
<dbReference type="EC" id="2.3.1.274" evidence="8 10"/>
<accession>A0A932CRJ2</accession>
<dbReference type="NCBIfam" id="TIGR00182">
    <property type="entry name" value="plsX"/>
    <property type="match status" value="1"/>
</dbReference>
<comment type="function">
    <text evidence="10">Catalyzes the reversible formation of acyl-phosphate (acyl-PO(4)) from acyl-[acyl-carrier-protein] (acyl-ACP). This enzyme utilizes acyl-ACP as fatty acyl donor, but not acyl-CoA.</text>
</comment>
<dbReference type="Gene3D" id="3.40.718.10">
    <property type="entry name" value="Isopropylmalate Dehydrogenase"/>
    <property type="match status" value="1"/>
</dbReference>
<dbReference type="GO" id="GO:0005737">
    <property type="term" value="C:cytoplasm"/>
    <property type="evidence" value="ECO:0007669"/>
    <property type="project" value="UniProtKB-SubCell"/>
</dbReference>
<comment type="similarity">
    <text evidence="10">Belongs to the PlsX family.</text>
</comment>
<keyword evidence="3 10" id="KW-0444">Lipid biosynthesis</keyword>